<dbReference type="GO" id="GO:0051287">
    <property type="term" value="F:NAD binding"/>
    <property type="evidence" value="ECO:0007669"/>
    <property type="project" value="InterPro"/>
</dbReference>
<name>A0A101NT01_9ACTN</name>
<organism evidence="5 6">
    <name type="scientific">Streptomyces cellostaticus</name>
    <dbReference type="NCBI Taxonomy" id="67285"/>
    <lineage>
        <taxon>Bacteria</taxon>
        <taxon>Bacillati</taxon>
        <taxon>Actinomycetota</taxon>
        <taxon>Actinomycetes</taxon>
        <taxon>Kitasatosporales</taxon>
        <taxon>Streptomycetaceae</taxon>
        <taxon>Streptomyces</taxon>
    </lineage>
</organism>
<sequence length="423" mass="44133">MTELTLPARELVPAETRCQVAVIGLGYAGLPQAVAFAEAGHPVIGVDERPEVTATLRAGRSPVDTVSDDRVRWLGAALTAVDGTEALADCSAVVVCVPTPLDAAGEPDLTALRAACGTVAAHLRPGQLVVIESTVHPGVTDGVVRPLLEGSGLTAGLHFSLAHAPERVDPGNPVYDSATTARVIGGLTSVCALRAAELYRGVVDSVHIAGGLREAEATKVLENTYRQVNLGLIHEFAVYCDALGIDATAVIGAAATKPFGFQPFYPSVGVGGHCIPVDPMYLAHSARAAGTPLRLVELAQRINDERPARVADRCAALLRAAGTPPDGAQVLVLGISYKPNISDTRNTPVVPLIRALTAHGVQVRVHDPSVPELVVDGVCHKSVPRLAAAIAEADLVLVAQPHTVYDARLLDGARLLYEPRRPA</sequence>
<dbReference type="SUPFAM" id="SSF51735">
    <property type="entry name" value="NAD(P)-binding Rossmann-fold domains"/>
    <property type="match status" value="1"/>
</dbReference>
<comment type="similarity">
    <text evidence="3">Belongs to the UDP-glucose/GDP-mannose dehydrogenase family.</text>
</comment>
<dbReference type="Gene3D" id="3.40.50.720">
    <property type="entry name" value="NAD(P)-binding Rossmann-like Domain"/>
    <property type="match status" value="2"/>
</dbReference>
<evidence type="ECO:0000256" key="1">
    <source>
        <dbReference type="ARBA" id="ARBA00023002"/>
    </source>
</evidence>
<evidence type="ECO:0000256" key="3">
    <source>
        <dbReference type="PIRNR" id="PIRNR000124"/>
    </source>
</evidence>
<dbReference type="PIRSF" id="PIRSF000124">
    <property type="entry name" value="UDPglc_GDPman_dh"/>
    <property type="match status" value="1"/>
</dbReference>
<evidence type="ECO:0000313" key="6">
    <source>
        <dbReference type="Proteomes" id="UP000054241"/>
    </source>
</evidence>
<dbReference type="SUPFAM" id="SSF52413">
    <property type="entry name" value="UDP-glucose/GDP-mannose dehydrogenase C-terminal domain"/>
    <property type="match status" value="1"/>
</dbReference>
<dbReference type="OrthoDB" id="5193947at2"/>
<dbReference type="AlphaFoldDB" id="A0A101NT01"/>
<dbReference type="NCBIfam" id="TIGR03026">
    <property type="entry name" value="NDP-sugDHase"/>
    <property type="match status" value="1"/>
</dbReference>
<dbReference type="GO" id="GO:0016628">
    <property type="term" value="F:oxidoreductase activity, acting on the CH-CH group of donors, NAD or NADP as acceptor"/>
    <property type="evidence" value="ECO:0007669"/>
    <property type="project" value="InterPro"/>
</dbReference>
<dbReference type="PANTHER" id="PTHR43491:SF1">
    <property type="entry name" value="UDP-N-ACETYL-D-MANNOSAMINE DEHYDROGENASE"/>
    <property type="match status" value="1"/>
</dbReference>
<keyword evidence="1" id="KW-0560">Oxidoreductase</keyword>
<gene>
    <name evidence="5" type="ORF">AQI88_01985</name>
</gene>
<dbReference type="GO" id="GO:0000271">
    <property type="term" value="P:polysaccharide biosynthetic process"/>
    <property type="evidence" value="ECO:0007669"/>
    <property type="project" value="InterPro"/>
</dbReference>
<dbReference type="PANTHER" id="PTHR43491">
    <property type="entry name" value="UDP-N-ACETYL-D-MANNOSAMINE DEHYDROGENASE"/>
    <property type="match status" value="1"/>
</dbReference>
<dbReference type="Pfam" id="PF00984">
    <property type="entry name" value="UDPG_MGDP_dh"/>
    <property type="match status" value="1"/>
</dbReference>
<accession>A0A101NT01</accession>
<dbReference type="SMART" id="SM00984">
    <property type="entry name" value="UDPG_MGDP_dh_C"/>
    <property type="match status" value="1"/>
</dbReference>
<dbReference type="InterPro" id="IPR014027">
    <property type="entry name" value="UDP-Glc/GDP-Man_DH_C"/>
</dbReference>
<dbReference type="PIRSF" id="PIRSF500136">
    <property type="entry name" value="UDP_ManNAc_DH"/>
    <property type="match status" value="1"/>
</dbReference>
<proteinExistence type="inferred from homology"/>
<dbReference type="InterPro" id="IPR008927">
    <property type="entry name" value="6-PGluconate_DH-like_C_sf"/>
</dbReference>
<dbReference type="SUPFAM" id="SSF48179">
    <property type="entry name" value="6-phosphogluconate dehydrogenase C-terminal domain-like"/>
    <property type="match status" value="1"/>
</dbReference>
<dbReference type="InterPro" id="IPR001732">
    <property type="entry name" value="UDP-Glc/GDP-Man_DH_N"/>
</dbReference>
<dbReference type="InterPro" id="IPR017476">
    <property type="entry name" value="UDP-Glc/GDP-Man"/>
</dbReference>
<dbReference type="GO" id="GO:0016616">
    <property type="term" value="F:oxidoreductase activity, acting on the CH-OH group of donors, NAD or NADP as acceptor"/>
    <property type="evidence" value="ECO:0007669"/>
    <property type="project" value="InterPro"/>
</dbReference>
<dbReference type="InterPro" id="IPR028359">
    <property type="entry name" value="UDP_ManNAc/GlcNAc_DH"/>
</dbReference>
<dbReference type="Pfam" id="PF03720">
    <property type="entry name" value="UDPG_MGDP_dh_C"/>
    <property type="match status" value="1"/>
</dbReference>
<feature type="domain" description="UDP-glucose/GDP-mannose dehydrogenase C-terminal" evidence="4">
    <location>
        <begin position="331"/>
        <end position="419"/>
    </location>
</feature>
<protein>
    <recommendedName>
        <fullName evidence="4">UDP-glucose/GDP-mannose dehydrogenase C-terminal domain-containing protein</fullName>
    </recommendedName>
</protein>
<dbReference type="Proteomes" id="UP000054241">
    <property type="component" value="Unassembled WGS sequence"/>
</dbReference>
<comment type="caution">
    <text evidence="5">The sequence shown here is derived from an EMBL/GenBank/DDBJ whole genome shotgun (WGS) entry which is preliminary data.</text>
</comment>
<dbReference type="STRING" id="67285.AQI88_01985"/>
<dbReference type="InterPro" id="IPR036291">
    <property type="entry name" value="NAD(P)-bd_dom_sf"/>
</dbReference>
<evidence type="ECO:0000259" key="4">
    <source>
        <dbReference type="SMART" id="SM00984"/>
    </source>
</evidence>
<keyword evidence="6" id="KW-1185">Reference proteome</keyword>
<evidence type="ECO:0000313" key="5">
    <source>
        <dbReference type="EMBL" id="KUM98729.1"/>
    </source>
</evidence>
<dbReference type="RefSeq" id="WP_066990704.1">
    <property type="nucleotide sequence ID" value="NZ_BNDU01000004.1"/>
</dbReference>
<keyword evidence="2" id="KW-0520">NAD</keyword>
<dbReference type="InterPro" id="IPR014026">
    <property type="entry name" value="UDP-Glc/GDP-Man_DH_dimer"/>
</dbReference>
<dbReference type="InterPro" id="IPR036220">
    <property type="entry name" value="UDP-Glc/GDP-Man_DH_C_sf"/>
</dbReference>
<evidence type="ECO:0000256" key="2">
    <source>
        <dbReference type="ARBA" id="ARBA00023027"/>
    </source>
</evidence>
<dbReference type="Pfam" id="PF03721">
    <property type="entry name" value="UDPG_MGDP_dh_N"/>
    <property type="match status" value="1"/>
</dbReference>
<reference evidence="5 6" key="1">
    <citation type="submission" date="2015-10" db="EMBL/GenBank/DDBJ databases">
        <title>Draft genome sequence of Streptomyces cellostaticus DSM 40189, type strain for the species Streptomyces cellostaticus.</title>
        <authorList>
            <person name="Ruckert C."/>
            <person name="Winkler A."/>
            <person name="Kalinowski J."/>
            <person name="Kampfer P."/>
            <person name="Glaeser S."/>
        </authorList>
    </citation>
    <scope>NUCLEOTIDE SEQUENCE [LARGE SCALE GENOMIC DNA]</scope>
    <source>
        <strain evidence="5 6">DSM 40189</strain>
    </source>
</reference>
<dbReference type="EMBL" id="LMWL01000003">
    <property type="protein sequence ID" value="KUM98729.1"/>
    <property type="molecule type" value="Genomic_DNA"/>
</dbReference>